<keyword evidence="1" id="KW-1133">Transmembrane helix</keyword>
<reference evidence="5" key="1">
    <citation type="submission" date="2016-10" db="EMBL/GenBank/DDBJ databases">
        <authorList>
            <person name="de Groot N.N."/>
        </authorList>
    </citation>
    <scope>NUCLEOTIDE SEQUENCE [LARGE SCALE GENOMIC DNA]</scope>
    <source>
        <strain evidence="5">GAS369</strain>
    </source>
</reference>
<dbReference type="EMBL" id="LT629750">
    <property type="protein sequence ID" value="SDS08591.1"/>
    <property type="molecule type" value="Genomic_DNA"/>
</dbReference>
<dbReference type="EMBL" id="LT629750">
    <property type="protein sequence ID" value="SDS92117.1"/>
    <property type="molecule type" value="Genomic_DNA"/>
</dbReference>
<evidence type="ECO:0000313" key="5">
    <source>
        <dbReference type="EMBL" id="SDT12394.1"/>
    </source>
</evidence>
<dbReference type="GO" id="GO:0004803">
    <property type="term" value="F:transposase activity"/>
    <property type="evidence" value="ECO:0007669"/>
    <property type="project" value="InterPro"/>
</dbReference>
<evidence type="ECO:0000313" key="7">
    <source>
        <dbReference type="Proteomes" id="UP000243904"/>
    </source>
</evidence>
<dbReference type="EMBL" id="LT629750">
    <property type="protein sequence ID" value="SDT49450.1"/>
    <property type="molecule type" value="Genomic_DNA"/>
</dbReference>
<gene>
    <name evidence="3" type="ORF">SAMN05444158_0957</name>
    <name evidence="4" type="ORF">SAMN05444158_3690</name>
    <name evidence="5" type="ORF">SAMN05444158_4473</name>
    <name evidence="6" type="ORF">SAMN05444158_6479</name>
</gene>
<proteinExistence type="predicted"/>
<dbReference type="AlphaFoldDB" id="A0A1H1XT10"/>
<keyword evidence="7" id="KW-1185">Reference proteome</keyword>
<name>A0A1H1XT10_9BRAD</name>
<evidence type="ECO:0000313" key="3">
    <source>
        <dbReference type="EMBL" id="SDS08591.1"/>
    </source>
</evidence>
<protein>
    <submittedName>
        <fullName evidence="5">Transposase</fullName>
    </submittedName>
</protein>
<reference evidence="7" key="2">
    <citation type="submission" date="2016-10" db="EMBL/GenBank/DDBJ databases">
        <authorList>
            <person name="Varghese N."/>
            <person name="Submissions S."/>
        </authorList>
    </citation>
    <scope>NUCLEOTIDE SEQUENCE [LARGE SCALE GENOMIC DNA]</scope>
    <source>
        <strain evidence="7">GAS369</strain>
    </source>
</reference>
<feature type="transmembrane region" description="Helical" evidence="1">
    <location>
        <begin position="111"/>
        <end position="127"/>
    </location>
</feature>
<dbReference type="GO" id="GO:0003677">
    <property type="term" value="F:DNA binding"/>
    <property type="evidence" value="ECO:0007669"/>
    <property type="project" value="InterPro"/>
</dbReference>
<dbReference type="EMBL" id="LT629750">
    <property type="protein sequence ID" value="SDT12394.1"/>
    <property type="molecule type" value="Genomic_DNA"/>
</dbReference>
<keyword evidence="1" id="KW-0472">Membrane</keyword>
<dbReference type="PANTHER" id="PTHR30007:SF1">
    <property type="entry name" value="BLR1914 PROTEIN"/>
    <property type="match status" value="1"/>
</dbReference>
<dbReference type="PANTHER" id="PTHR30007">
    <property type="entry name" value="PHP DOMAIN PROTEIN"/>
    <property type="match status" value="1"/>
</dbReference>
<evidence type="ECO:0000259" key="2">
    <source>
        <dbReference type="Pfam" id="PF01609"/>
    </source>
</evidence>
<dbReference type="InterPro" id="IPR002559">
    <property type="entry name" value="Transposase_11"/>
</dbReference>
<accession>A0A1H1XT10</accession>
<dbReference type="Pfam" id="PF01609">
    <property type="entry name" value="DDE_Tnp_1"/>
    <property type="match status" value="1"/>
</dbReference>
<evidence type="ECO:0000256" key="1">
    <source>
        <dbReference type="SAM" id="Phobius"/>
    </source>
</evidence>
<organism evidence="5 7">
    <name type="scientific">Bradyrhizobium canariense</name>
    <dbReference type="NCBI Taxonomy" id="255045"/>
    <lineage>
        <taxon>Bacteria</taxon>
        <taxon>Pseudomonadati</taxon>
        <taxon>Pseudomonadota</taxon>
        <taxon>Alphaproteobacteria</taxon>
        <taxon>Hyphomicrobiales</taxon>
        <taxon>Nitrobacteraceae</taxon>
        <taxon>Bradyrhizobium</taxon>
    </lineage>
</organism>
<dbReference type="NCBIfam" id="NF033580">
    <property type="entry name" value="transpos_IS5_3"/>
    <property type="match status" value="1"/>
</dbReference>
<feature type="domain" description="Transposase IS4-like" evidence="2">
    <location>
        <begin position="2"/>
        <end position="124"/>
    </location>
</feature>
<sequence>MTTKIHMLADALGRPLRFILTPGQSGDVTQAEALIKGSAGQYVIADRAYDSRALREAIEATGAAAVIPPNPTRKHPHSYDPALYRLRNRIERCFNKLKHFRRVATRYDRRAVHFLAFIHLASAMVWTR</sequence>
<dbReference type="GO" id="GO:0006313">
    <property type="term" value="P:DNA transposition"/>
    <property type="evidence" value="ECO:0007669"/>
    <property type="project" value="InterPro"/>
</dbReference>
<evidence type="ECO:0000313" key="4">
    <source>
        <dbReference type="EMBL" id="SDS92117.1"/>
    </source>
</evidence>
<keyword evidence="1" id="KW-0812">Transmembrane</keyword>
<evidence type="ECO:0000313" key="6">
    <source>
        <dbReference type="EMBL" id="SDT49450.1"/>
    </source>
</evidence>
<dbReference type="Proteomes" id="UP000243904">
    <property type="component" value="Chromosome I"/>
</dbReference>